<accession>A0A6H5HDX6</accession>
<sequence>MKSSILLSQLLPADRCAPSPGITGSTIVERVWKSFAAVLDNFKRPAVKRNRELQPGNCIGTKFTDPLHLPAPTILRLDFLSGEIVRQSITSEEGAAQRHLGNQMRRVAMRSAPTSVFGPPTSLLSSADRSLISFALAEKRIFIFSSPMLPLQ</sequence>
<reference evidence="1 2" key="1">
    <citation type="submission" date="2020-02" db="EMBL/GenBank/DDBJ databases">
        <authorList>
            <person name="Ferguson B K."/>
        </authorList>
    </citation>
    <scope>NUCLEOTIDE SEQUENCE [LARGE SCALE GENOMIC DNA]</scope>
</reference>
<proteinExistence type="predicted"/>
<organism evidence="1 2">
    <name type="scientific">Nesidiocoris tenuis</name>
    <dbReference type="NCBI Taxonomy" id="355587"/>
    <lineage>
        <taxon>Eukaryota</taxon>
        <taxon>Metazoa</taxon>
        <taxon>Ecdysozoa</taxon>
        <taxon>Arthropoda</taxon>
        <taxon>Hexapoda</taxon>
        <taxon>Insecta</taxon>
        <taxon>Pterygota</taxon>
        <taxon>Neoptera</taxon>
        <taxon>Paraneoptera</taxon>
        <taxon>Hemiptera</taxon>
        <taxon>Heteroptera</taxon>
        <taxon>Panheteroptera</taxon>
        <taxon>Cimicomorpha</taxon>
        <taxon>Miridae</taxon>
        <taxon>Dicyphina</taxon>
        <taxon>Nesidiocoris</taxon>
    </lineage>
</organism>
<keyword evidence="2" id="KW-1185">Reference proteome</keyword>
<evidence type="ECO:0000313" key="1">
    <source>
        <dbReference type="EMBL" id="CAB0014843.1"/>
    </source>
</evidence>
<protein>
    <submittedName>
        <fullName evidence="1">Uncharacterized protein</fullName>
    </submittedName>
</protein>
<dbReference type="Proteomes" id="UP000479000">
    <property type="component" value="Unassembled WGS sequence"/>
</dbReference>
<evidence type="ECO:0000313" key="2">
    <source>
        <dbReference type="Proteomes" id="UP000479000"/>
    </source>
</evidence>
<name>A0A6H5HDX6_9HEMI</name>
<dbReference type="AlphaFoldDB" id="A0A6H5HDX6"/>
<dbReference type="EMBL" id="CADCXU010028223">
    <property type="protein sequence ID" value="CAB0014843.1"/>
    <property type="molecule type" value="Genomic_DNA"/>
</dbReference>
<gene>
    <name evidence="1" type="ORF">NTEN_LOCUS19250</name>
</gene>